<accession>A0A7L4ZYI7</accession>
<comment type="caution">
    <text evidence="1">The sequence shown here is derived from an EMBL/GenBank/DDBJ whole genome shotgun (WGS) entry which is preliminary data.</text>
</comment>
<reference evidence="1 2" key="1">
    <citation type="submission" date="2019-09" db="EMBL/GenBank/DDBJ databases">
        <title>Genome sequence of Hymenobacter sp. M3.</title>
        <authorList>
            <person name="Srinivasan S."/>
        </authorList>
    </citation>
    <scope>NUCLEOTIDE SEQUENCE [LARGE SCALE GENOMIC DNA]</scope>
    <source>
        <strain evidence="1 2">M3</strain>
    </source>
</reference>
<organism evidence="1 2">
    <name type="scientific">Hymenobacter busanensis</name>
    <dbReference type="NCBI Taxonomy" id="2607656"/>
    <lineage>
        <taxon>Bacteria</taxon>
        <taxon>Pseudomonadati</taxon>
        <taxon>Bacteroidota</taxon>
        <taxon>Cytophagia</taxon>
        <taxon>Cytophagales</taxon>
        <taxon>Hymenobacteraceae</taxon>
        <taxon>Hymenobacter</taxon>
    </lineage>
</organism>
<gene>
    <name evidence="1" type="ORF">F0P96_08615</name>
</gene>
<proteinExistence type="predicted"/>
<dbReference type="Proteomes" id="UP000326380">
    <property type="component" value="Unassembled WGS sequence"/>
</dbReference>
<dbReference type="AlphaFoldDB" id="A0A7L4ZYI7"/>
<keyword evidence="2" id="KW-1185">Reference proteome</keyword>
<evidence type="ECO:0000313" key="2">
    <source>
        <dbReference type="Proteomes" id="UP000326380"/>
    </source>
</evidence>
<protein>
    <submittedName>
        <fullName evidence="1">Uncharacterized protein</fullName>
    </submittedName>
</protein>
<dbReference type="RefSeq" id="WP_151078458.1">
    <property type="nucleotide sequence ID" value="NZ_CP047647.1"/>
</dbReference>
<name>A0A7L4ZYI7_9BACT</name>
<sequence length="129" mass="14375">MLKSKFVSDILTLLLDADDAVDALQHQLAFLEEDDLEYTTRGVIIAFKQLPGIEAYRCAADGYYPGVTIKSTELEVGADATLVVDNGLIDYLEIWAFGGVYPSHELKQYELEQVWQNSPGRKVSSEDSK</sequence>
<evidence type="ECO:0000313" key="1">
    <source>
        <dbReference type="EMBL" id="KAA9333037.1"/>
    </source>
</evidence>
<dbReference type="EMBL" id="VTWU01000003">
    <property type="protein sequence ID" value="KAA9333037.1"/>
    <property type="molecule type" value="Genomic_DNA"/>
</dbReference>